<organism evidence="1 2">
    <name type="scientific">Penicillium diatomitis</name>
    <dbReference type="NCBI Taxonomy" id="2819901"/>
    <lineage>
        <taxon>Eukaryota</taxon>
        <taxon>Fungi</taxon>
        <taxon>Dikarya</taxon>
        <taxon>Ascomycota</taxon>
        <taxon>Pezizomycotina</taxon>
        <taxon>Eurotiomycetes</taxon>
        <taxon>Eurotiomycetidae</taxon>
        <taxon>Eurotiales</taxon>
        <taxon>Aspergillaceae</taxon>
        <taxon>Penicillium</taxon>
    </lineage>
</organism>
<evidence type="ECO:0000313" key="2">
    <source>
        <dbReference type="Proteomes" id="UP001148312"/>
    </source>
</evidence>
<name>A0A9W9XH16_9EURO</name>
<dbReference type="AlphaFoldDB" id="A0A9W9XH16"/>
<reference evidence="1" key="1">
    <citation type="submission" date="2022-12" db="EMBL/GenBank/DDBJ databases">
        <authorList>
            <person name="Petersen C."/>
        </authorList>
    </citation>
    <scope>NUCLEOTIDE SEQUENCE</scope>
    <source>
        <strain evidence="1">IBT 30728</strain>
    </source>
</reference>
<dbReference type="InterPro" id="IPR025204">
    <property type="entry name" value="CENP-L"/>
</dbReference>
<accession>A0A9W9XH16</accession>
<reference evidence="1" key="2">
    <citation type="journal article" date="2023" name="IMA Fungus">
        <title>Comparative genomic study of the Penicillium genus elucidates a diverse pangenome and 15 lateral gene transfer events.</title>
        <authorList>
            <person name="Petersen C."/>
            <person name="Sorensen T."/>
            <person name="Nielsen M.R."/>
            <person name="Sondergaard T.E."/>
            <person name="Sorensen J.L."/>
            <person name="Fitzpatrick D.A."/>
            <person name="Frisvad J.C."/>
            <person name="Nielsen K.L."/>
        </authorList>
    </citation>
    <scope>NUCLEOTIDE SEQUENCE</scope>
    <source>
        <strain evidence="1">IBT 30728</strain>
    </source>
</reference>
<proteinExistence type="predicted"/>
<dbReference type="Pfam" id="PF13092">
    <property type="entry name" value="CENP-L"/>
    <property type="match status" value="1"/>
</dbReference>
<protein>
    <submittedName>
        <fullName evidence="1">Uncharacterized protein</fullName>
    </submittedName>
</protein>
<dbReference type="GeneID" id="81621471"/>
<dbReference type="RefSeq" id="XP_056793253.1">
    <property type="nucleotide sequence ID" value="XM_056931222.1"/>
</dbReference>
<comment type="caution">
    <text evidence="1">The sequence shown here is derived from an EMBL/GenBank/DDBJ whole genome shotgun (WGS) entry which is preliminary data.</text>
</comment>
<dbReference type="Proteomes" id="UP001148312">
    <property type="component" value="Unassembled WGS sequence"/>
</dbReference>
<gene>
    <name evidence="1" type="ORF">N7539_001619</name>
</gene>
<sequence>MESASQGQLFNTSWTLHRLSPLYHGEDSVSLLSNAAALKAYATRLRDQLTGDVLAGLHIPTSATADETLSRTGALLDCRWETLEPSSTRPNASFSGLLVTLEYENISCKAALLASPDDNDATNSTSRAKRSGVTMLPLLLTRFPTALRQTFISFLQSNFDAYCSNLRLSSAFLCTGLETFITELRGSRDHSNADNAVEETVRDLQLSLAFSSSITPALRNLNVNIARDSLVGFLNSDSTSETSRRKSPTQRQPKSKLIANISAYLDTHLAMQVDLDGSLQNTVSRQHVRLSKVACAAFVLGSEGRMKLVVNATQTSGNEDDAEQRVPPSLRASEMLLRSIIEKAAMADLSTT</sequence>
<dbReference type="EMBL" id="JAPWDQ010000002">
    <property type="protein sequence ID" value="KAJ5492873.1"/>
    <property type="molecule type" value="Genomic_DNA"/>
</dbReference>
<evidence type="ECO:0000313" key="1">
    <source>
        <dbReference type="EMBL" id="KAJ5492873.1"/>
    </source>
</evidence>
<keyword evidence="2" id="KW-1185">Reference proteome</keyword>